<reference evidence="2" key="1">
    <citation type="submission" date="2018-02" db="EMBL/GenBank/DDBJ databases">
        <title>Draft genome sequencing of Rhodococcus opacus KU647198.</title>
        <authorList>
            <person name="Zheng B.-X."/>
        </authorList>
    </citation>
    <scope>NUCLEOTIDE SEQUENCE [LARGE SCALE GENOMIC DNA]</scope>
    <source>
        <strain evidence="2">04-OD7</strain>
    </source>
</reference>
<dbReference type="RefSeq" id="WP_105423903.1">
    <property type="nucleotide sequence ID" value="NZ_PUIO01000109.1"/>
</dbReference>
<proteinExistence type="predicted"/>
<dbReference type="Proteomes" id="UP000239290">
    <property type="component" value="Unassembled WGS sequence"/>
</dbReference>
<gene>
    <name evidence="1" type="ORF">C5613_42940</name>
</gene>
<organism evidence="1 2">
    <name type="scientific">Rhodococcus opacus</name>
    <name type="common">Nocardia opaca</name>
    <dbReference type="NCBI Taxonomy" id="37919"/>
    <lineage>
        <taxon>Bacteria</taxon>
        <taxon>Bacillati</taxon>
        <taxon>Actinomycetota</taxon>
        <taxon>Actinomycetes</taxon>
        <taxon>Mycobacteriales</taxon>
        <taxon>Nocardiaceae</taxon>
        <taxon>Rhodococcus</taxon>
    </lineage>
</organism>
<evidence type="ECO:0008006" key="3">
    <source>
        <dbReference type="Google" id="ProtNLM"/>
    </source>
</evidence>
<dbReference type="EMBL" id="PUIO01000109">
    <property type="protein sequence ID" value="PQP12168.1"/>
    <property type="molecule type" value="Genomic_DNA"/>
</dbReference>
<protein>
    <recommendedName>
        <fullName evidence="3">SnoaL-like domain-containing protein</fullName>
    </recommendedName>
</protein>
<sequence length="202" mass="23079">MTKLEPTILTRAADELLLKTDNPLHRQILENYRRHAILEVTGNWEEIFAPDMTVEHPVYYMNMRGKSFTLDGFDEVSAFYDGLADTDRTVMILEDEQLAVADWGFASEAVFNIYISGSTAAAQFARGEGGFDADPEKFYISRERHCMHWPYDERGRMIGEHVYVHDAATNVIEIPEAEFVTLEEARAKLLPLLRPLPKLPTL</sequence>
<comment type="caution">
    <text evidence="1">The sequence shown here is derived from an EMBL/GenBank/DDBJ whole genome shotgun (WGS) entry which is preliminary data.</text>
</comment>
<evidence type="ECO:0000313" key="1">
    <source>
        <dbReference type="EMBL" id="PQP12168.1"/>
    </source>
</evidence>
<evidence type="ECO:0000313" key="2">
    <source>
        <dbReference type="Proteomes" id="UP000239290"/>
    </source>
</evidence>
<name>A0A2S8IBQ3_RHOOP</name>
<dbReference type="AlphaFoldDB" id="A0A2S8IBQ3"/>
<accession>A0A2S8IBQ3</accession>